<dbReference type="GO" id="GO:0005730">
    <property type="term" value="C:nucleolus"/>
    <property type="evidence" value="ECO:0007669"/>
    <property type="project" value="TreeGrafter"/>
</dbReference>
<dbReference type="AlphaFoldDB" id="A0AAD5YGH0"/>
<dbReference type="PANTHER" id="PTHR15633">
    <property type="entry name" value="NUCLEOLAR PROTEIN 11"/>
    <property type="match status" value="1"/>
</dbReference>
<sequence length="894" mass="97072">MGASVKTLQSRKIPDPNPSVISPKFGQTLIEKLIYDLQVHVGFDPLMSSIGDPFLLSTYTHSRRKTKSTKASKPAHQVFASYQQASSSKSDGFATVAAVGDGVHVLDLSSLHPTVSHTLGPQSAFSCPAVTRTLTGEKSTEATTYAVIESGNDISEVDSGKTVWVWKHDPSGDLPSTSSGQKRSVVLPHKVVSVHAPDRIPGLGLFLGPNCEITALDDDLQVKWTFKLPGEEGTLLHSFVFSRQECSFVPPRVSSVDGVVIVQLYRSSNSLRVRTIGVNVSSSMFPVGDQGISTEIPVITDATCSSSGLLSIITPNGTWYSFQLETGDHTPESISPQVDPLPLRSLTFIPNPQSKSDETSSPSPFSTEISILSLGSSHVLLASISAGPTSEIVLLLWDLQYNVLLASHSFALPSTLSRSKQHGIDIKLVGGHPSNSNVILVLSPAQSSSGLANGLTSESSEGPKSSISSVLVVPVTVPLCSTLANAMGRATAGAKWIALPASIPQPNDLSAFPIPENLEVRASKVLRQVAHELSQKDIDTADAAFFKWVASEEHEKASRNPAKRKFIRRLEGMDEEERERDAKLELKYDFVKTLLALVFWAAQERKGRTSAKVEFPYSPKIVRFLLERGAVCDGMVEGGLLGALKAQKDWDSMLLALRYVSDIPESDLISFLHDILSLNASETSPDDAMNVDSAPSTVPSPPTVSIVLSRCVAYTTSPPSLRLSLREHIKEPEQIDRVLRILLDWLDAWCEKDERFFPEGVKNNELGVPVPIYPQATPDVDLPPLDKILSFLQTLLDTSYLTLLTHPPSYPHLERLNSTLLPTLLSLTDDLQSLSGPLQPFVKAHSKALSDAVRAASDTGKGKEEPVQDWRKRRKAAFEQAGIVGLYQLEELTL</sequence>
<comment type="caution">
    <text evidence="1">The sequence shown here is derived from an EMBL/GenBank/DDBJ whole genome shotgun (WGS) entry which is preliminary data.</text>
</comment>
<gene>
    <name evidence="1" type="ORF">NLI96_g8232</name>
</gene>
<evidence type="ECO:0000313" key="1">
    <source>
        <dbReference type="EMBL" id="KAJ3480595.1"/>
    </source>
</evidence>
<protein>
    <submittedName>
        <fullName evidence="1">Uncharacterized protein</fullName>
    </submittedName>
</protein>
<accession>A0AAD5YGH0</accession>
<dbReference type="InterPro" id="IPR042859">
    <property type="entry name" value="NOL11"/>
</dbReference>
<dbReference type="GO" id="GO:0030490">
    <property type="term" value="P:maturation of SSU-rRNA"/>
    <property type="evidence" value="ECO:0007669"/>
    <property type="project" value="InterPro"/>
</dbReference>
<evidence type="ECO:0000313" key="2">
    <source>
        <dbReference type="Proteomes" id="UP001212997"/>
    </source>
</evidence>
<organism evidence="1 2">
    <name type="scientific">Meripilus lineatus</name>
    <dbReference type="NCBI Taxonomy" id="2056292"/>
    <lineage>
        <taxon>Eukaryota</taxon>
        <taxon>Fungi</taxon>
        <taxon>Dikarya</taxon>
        <taxon>Basidiomycota</taxon>
        <taxon>Agaricomycotina</taxon>
        <taxon>Agaricomycetes</taxon>
        <taxon>Polyporales</taxon>
        <taxon>Meripilaceae</taxon>
        <taxon>Meripilus</taxon>
    </lineage>
</organism>
<proteinExistence type="predicted"/>
<keyword evidence="2" id="KW-1185">Reference proteome</keyword>
<dbReference type="GO" id="GO:0003723">
    <property type="term" value="F:RNA binding"/>
    <property type="evidence" value="ECO:0007669"/>
    <property type="project" value="TreeGrafter"/>
</dbReference>
<name>A0AAD5YGH0_9APHY</name>
<reference evidence="1" key="1">
    <citation type="submission" date="2022-07" db="EMBL/GenBank/DDBJ databases">
        <title>Genome Sequence of Physisporinus lineatus.</title>
        <authorList>
            <person name="Buettner E."/>
        </authorList>
    </citation>
    <scope>NUCLEOTIDE SEQUENCE</scope>
    <source>
        <strain evidence="1">VT162</strain>
    </source>
</reference>
<dbReference type="Proteomes" id="UP001212997">
    <property type="component" value="Unassembled WGS sequence"/>
</dbReference>
<dbReference type="EMBL" id="JANAWD010000366">
    <property type="protein sequence ID" value="KAJ3480595.1"/>
    <property type="molecule type" value="Genomic_DNA"/>
</dbReference>
<dbReference type="PANTHER" id="PTHR15633:SF2">
    <property type="entry name" value="NUCLEOLAR PROTEIN 11"/>
    <property type="match status" value="1"/>
</dbReference>